<sequence length="366" mass="38141">MVDGIKGRLAAWATGRGPVGDTAAGELDSPIGTALMVLESPDHLTQVLDSDLVTPGTTLFVPGQGGSADGPLIVGYEGSLSAPGTEFSMSSGTDTFYLQVQSYGISEYMSVIGPTLIRIADVADFAVFLADADRARLDGDFVDFLGHPVIQLADLAGLGAAVTGDGPRRRLYVGADGRLSLSPGGCRLGSVGDDWATLQAEWSRVAGADAHPGSACLGDVLPEQVRVPVLASRPWLSRYFAALDGIRRIRVMGLPVPRVSGFGGRLMAGLPDPSDTMQSSDATGTDLPLLLWTDEEAYLYSAVTHRTFRLALPAAELVETLMVCGSVEAAASFADRDALRQVTACFGEAGVRLTTAEPLAAGASVR</sequence>
<gene>
    <name evidence="1" type="ORF">GKJPGBOP_04426</name>
</gene>
<dbReference type="EMBL" id="BHZD01000001">
    <property type="protein sequence ID" value="GCD44716.1"/>
    <property type="molecule type" value="Genomic_DNA"/>
</dbReference>
<dbReference type="Proteomes" id="UP000286746">
    <property type="component" value="Unassembled WGS sequence"/>
</dbReference>
<name>A0A401W5Y0_STREY</name>
<organism evidence="1 2">
    <name type="scientific">Streptomyces paromomycinus</name>
    <name type="common">Streptomyces rimosus subsp. paromomycinus</name>
    <dbReference type="NCBI Taxonomy" id="92743"/>
    <lineage>
        <taxon>Bacteria</taxon>
        <taxon>Bacillati</taxon>
        <taxon>Actinomycetota</taxon>
        <taxon>Actinomycetes</taxon>
        <taxon>Kitasatosporales</taxon>
        <taxon>Streptomycetaceae</taxon>
        <taxon>Streptomyces</taxon>
    </lineage>
</organism>
<evidence type="ECO:0000313" key="1">
    <source>
        <dbReference type="EMBL" id="GCD44716.1"/>
    </source>
</evidence>
<dbReference type="AlphaFoldDB" id="A0A401W5Y0"/>
<keyword evidence="2" id="KW-1185">Reference proteome</keyword>
<dbReference type="RefSeq" id="WP_174857202.1">
    <property type="nucleotide sequence ID" value="NZ_BHZD01000001.1"/>
</dbReference>
<reference evidence="1 2" key="1">
    <citation type="submission" date="2018-11" db="EMBL/GenBank/DDBJ databases">
        <title>Whole genome sequence of Streptomyces paromomycinus NBRC 15454(T).</title>
        <authorList>
            <person name="Komaki H."/>
            <person name="Tamura T."/>
        </authorList>
    </citation>
    <scope>NUCLEOTIDE SEQUENCE [LARGE SCALE GENOMIC DNA]</scope>
    <source>
        <strain evidence="1 2">NBRC 15454</strain>
    </source>
</reference>
<proteinExistence type="predicted"/>
<dbReference type="InterPro" id="IPR049693">
    <property type="entry name" value="Daptide_RRE"/>
</dbReference>
<accession>A0A401W5Y0</accession>
<comment type="caution">
    <text evidence="1">The sequence shown here is derived from an EMBL/GenBank/DDBJ whole genome shotgun (WGS) entry which is preliminary data.</text>
</comment>
<dbReference type="NCBIfam" id="NF041823">
    <property type="entry name" value="daptide_RRE"/>
    <property type="match status" value="1"/>
</dbReference>
<evidence type="ECO:0000313" key="2">
    <source>
        <dbReference type="Proteomes" id="UP000286746"/>
    </source>
</evidence>
<protein>
    <submittedName>
        <fullName evidence="1">Uncharacterized protein</fullName>
    </submittedName>
</protein>